<organism evidence="1 2">
    <name type="scientific">Patagioenas fasciata monilis</name>
    <dbReference type="NCBI Taxonomy" id="372326"/>
    <lineage>
        <taxon>Eukaryota</taxon>
        <taxon>Metazoa</taxon>
        <taxon>Chordata</taxon>
        <taxon>Craniata</taxon>
        <taxon>Vertebrata</taxon>
        <taxon>Euteleostomi</taxon>
        <taxon>Archelosauria</taxon>
        <taxon>Archosauria</taxon>
        <taxon>Dinosauria</taxon>
        <taxon>Saurischia</taxon>
        <taxon>Theropoda</taxon>
        <taxon>Coelurosauria</taxon>
        <taxon>Aves</taxon>
        <taxon>Neognathae</taxon>
        <taxon>Neoaves</taxon>
        <taxon>Columbimorphae</taxon>
        <taxon>Columbiformes</taxon>
        <taxon>Columbidae</taxon>
        <taxon>Patagioenas</taxon>
    </lineage>
</organism>
<comment type="caution">
    <text evidence="1">The sequence shown here is derived from an EMBL/GenBank/DDBJ whole genome shotgun (WGS) entry which is preliminary data.</text>
</comment>
<dbReference type="EMBL" id="LSYS01006629">
    <property type="protein sequence ID" value="OPJ74867.1"/>
    <property type="molecule type" value="Genomic_DNA"/>
</dbReference>
<reference evidence="1 2" key="1">
    <citation type="submission" date="2016-02" db="EMBL/GenBank/DDBJ databases">
        <title>Band-tailed pigeon sequencing and assembly.</title>
        <authorList>
            <person name="Soares A.E."/>
            <person name="Novak B.J."/>
            <person name="Rice E.S."/>
            <person name="O'Connell B."/>
            <person name="Chang D."/>
            <person name="Weber S."/>
            <person name="Shapiro B."/>
        </authorList>
    </citation>
    <scope>NUCLEOTIDE SEQUENCE [LARGE SCALE GENOMIC DNA]</scope>
    <source>
        <strain evidence="1">BTP2013</strain>
        <tissue evidence="1">Blood</tissue>
    </source>
</reference>
<dbReference type="AlphaFoldDB" id="A0A1V4JT31"/>
<evidence type="ECO:0000313" key="1">
    <source>
        <dbReference type="EMBL" id="OPJ74867.1"/>
    </source>
</evidence>
<keyword evidence="2" id="KW-1185">Reference proteome</keyword>
<accession>A0A1V4JT31</accession>
<sequence>MKLLLPRHEKQAEILLNTRTDPCHGAPTIPAASSSRAPLGAYEASATSCSHSAHRWLTRAITQASHIYMF</sequence>
<name>A0A1V4JT31_PATFA</name>
<evidence type="ECO:0000313" key="2">
    <source>
        <dbReference type="Proteomes" id="UP000190648"/>
    </source>
</evidence>
<protein>
    <submittedName>
        <fullName evidence="1">Uncharacterized protein</fullName>
    </submittedName>
</protein>
<dbReference type="Proteomes" id="UP000190648">
    <property type="component" value="Unassembled WGS sequence"/>
</dbReference>
<proteinExistence type="predicted"/>
<gene>
    <name evidence="1" type="ORF">AV530_018376</name>
</gene>